<proteinExistence type="predicted"/>
<evidence type="ECO:0000313" key="3">
    <source>
        <dbReference type="Proteomes" id="UP000070409"/>
    </source>
</evidence>
<protein>
    <submittedName>
        <fullName evidence="2">Uncharacterized protein</fullName>
    </submittedName>
</protein>
<name>A0A137ZJ91_9ACTN</name>
<gene>
    <name evidence="2" type="ORF">AXK61_19650</name>
</gene>
<comment type="caution">
    <text evidence="2">The sequence shown here is derived from an EMBL/GenBank/DDBJ whole genome shotgun (WGS) entry which is preliminary data.</text>
</comment>
<accession>A0A137ZJ91</accession>
<evidence type="ECO:0000256" key="1">
    <source>
        <dbReference type="SAM" id="MobiDB-lite"/>
    </source>
</evidence>
<feature type="compositionally biased region" description="Basic residues" evidence="1">
    <location>
        <begin position="1"/>
        <end position="10"/>
    </location>
</feature>
<dbReference type="Pfam" id="PF20079">
    <property type="entry name" value="DUF6474"/>
    <property type="match status" value="1"/>
</dbReference>
<keyword evidence="3" id="KW-1185">Reference proteome</keyword>
<evidence type="ECO:0000313" key="2">
    <source>
        <dbReference type="EMBL" id="KXO98244.1"/>
    </source>
</evidence>
<dbReference type="InterPro" id="IPR045522">
    <property type="entry name" value="DUF6474"/>
</dbReference>
<sequence length="231" mass="24428">MGLFGKKKKSSRAERRAQAKALKSKARLEAKLAAKNADRDAKRVVKSASKSERKALKADLQRSKIVAKAQGKADAANLKIAETNARAAVEGKLLSEARLKRYISTARLLAPVVVPIAYRAAQAGRNQLDAAKASRLGVPVDEVAAFAGYGGGLSARVAAARRSLDQLAATHPDAETKSFTASVAKRLDDLGTAVTASESMPPARRRPAHQAIARELDGIDADLLNRLGVSS</sequence>
<reference evidence="2 3" key="1">
    <citation type="submission" date="2016-02" db="EMBL/GenBank/DDBJ databases">
        <authorList>
            <person name="Teng J.L."/>
            <person name="Tang Y."/>
            <person name="Huang Y."/>
            <person name="Guo F."/>
            <person name="Wei W."/>
            <person name="Chen J.H."/>
            <person name="Wong S.Y."/>
            <person name="Lau S.K."/>
            <person name="Woo P.C."/>
        </authorList>
    </citation>
    <scope>NUCLEOTIDE SEQUENCE [LARGE SCALE GENOMIC DNA]</scope>
    <source>
        <strain evidence="2 3">JCM 13375</strain>
    </source>
</reference>
<dbReference type="EMBL" id="LSRE01000013">
    <property type="protein sequence ID" value="KXO98244.1"/>
    <property type="molecule type" value="Genomic_DNA"/>
</dbReference>
<feature type="region of interest" description="Disordered" evidence="1">
    <location>
        <begin position="1"/>
        <end position="25"/>
    </location>
</feature>
<organism evidence="2 3">
    <name type="scientific">Tsukamurella pseudospumae</name>
    <dbReference type="NCBI Taxonomy" id="239498"/>
    <lineage>
        <taxon>Bacteria</taxon>
        <taxon>Bacillati</taxon>
        <taxon>Actinomycetota</taxon>
        <taxon>Actinomycetes</taxon>
        <taxon>Mycobacteriales</taxon>
        <taxon>Tsukamurellaceae</taxon>
        <taxon>Tsukamurella</taxon>
    </lineage>
</organism>
<dbReference type="RefSeq" id="WP_068745415.1">
    <property type="nucleotide sequence ID" value="NZ_LSRE01000013.1"/>
</dbReference>
<dbReference type="Proteomes" id="UP000070409">
    <property type="component" value="Unassembled WGS sequence"/>
</dbReference>